<dbReference type="Proteomes" id="UP001310386">
    <property type="component" value="Unassembled WGS sequence"/>
</dbReference>
<evidence type="ECO:0000256" key="11">
    <source>
        <dbReference type="ARBA" id="ARBA00023225"/>
    </source>
</evidence>
<evidence type="ECO:0000256" key="1">
    <source>
        <dbReference type="ARBA" id="ARBA00004413"/>
    </source>
</evidence>
<evidence type="ECO:0000259" key="15">
    <source>
        <dbReference type="SMART" id="SM00962"/>
    </source>
</evidence>
<evidence type="ECO:0000256" key="7">
    <source>
        <dbReference type="ARBA" id="ARBA00022795"/>
    </source>
</evidence>
<keyword evidence="7" id="KW-1005">Bacterial flagellum biogenesis</keyword>
<keyword evidence="6" id="KW-0547">Nucleotide-binding</keyword>
<feature type="compositionally biased region" description="Low complexity" evidence="14">
    <location>
        <begin position="64"/>
        <end position="80"/>
    </location>
</feature>
<dbReference type="SMART" id="SM00962">
    <property type="entry name" value="SRP54"/>
    <property type="match status" value="1"/>
</dbReference>
<keyword evidence="4" id="KW-0813">Transport</keyword>
<dbReference type="Pfam" id="PF00448">
    <property type="entry name" value="SRP54"/>
    <property type="match status" value="1"/>
</dbReference>
<comment type="caution">
    <text evidence="16">The sequence shown here is derived from an EMBL/GenBank/DDBJ whole genome shotgun (WGS) entry which is preliminary data.</text>
</comment>
<evidence type="ECO:0000256" key="9">
    <source>
        <dbReference type="ARBA" id="ARBA00023134"/>
    </source>
</evidence>
<evidence type="ECO:0000256" key="8">
    <source>
        <dbReference type="ARBA" id="ARBA00022927"/>
    </source>
</evidence>
<keyword evidence="16" id="KW-0282">Flagellum</keyword>
<dbReference type="PANTHER" id="PTHR43134:SF3">
    <property type="entry name" value="FLAGELLAR BIOSYNTHESIS PROTEIN FLHF"/>
    <property type="match status" value="1"/>
</dbReference>
<protein>
    <recommendedName>
        <fullName evidence="3 13">Flagellar biosynthesis protein FlhF</fullName>
    </recommendedName>
</protein>
<evidence type="ECO:0000256" key="4">
    <source>
        <dbReference type="ARBA" id="ARBA00022448"/>
    </source>
</evidence>
<keyword evidence="17" id="KW-1185">Reference proteome</keyword>
<evidence type="ECO:0000313" key="16">
    <source>
        <dbReference type="EMBL" id="MEB3101146.1"/>
    </source>
</evidence>
<dbReference type="SUPFAM" id="SSF52540">
    <property type="entry name" value="P-loop containing nucleoside triphosphate hydrolases"/>
    <property type="match status" value="1"/>
</dbReference>
<name>A0ABU5ZHJ7_9BACL</name>
<dbReference type="RefSeq" id="WP_371753264.1">
    <property type="nucleotide sequence ID" value="NZ_JAYJLD010000006.1"/>
</dbReference>
<comment type="subcellular location">
    <subcellularLocation>
        <location evidence="1">Cell membrane</location>
        <topology evidence="1">Peripheral membrane protein</topology>
        <orientation evidence="1">Cytoplasmic side</orientation>
    </subcellularLocation>
</comment>
<sequence>MRVKRYVVDNMPEALQKIRGDLGKDAVILNTKETRSGGIFGLFGKKKIEVIAATDTPTVQPRVSGSLGSHGASGSYGSSGSLTAREEQAAAFIAAGVQNSQLSGAPLQETRGTSQAQAQAAVKVNQANQRGSDDLILAEIKQMKDLFQTWSQTVNANSALPPVLQKIERRLLEQDVEPVLVKSLILKAVEEAGDQTAQLSSEQAVGLVKKQLIGMLQRGGSKRISKETRIAHFVGPTGVGKTTTIAKLAAEQVLKHNRKVGFITSDTYRIAAVEQLRTYATILNVPLEVVFSPLELPKAFQKFSDRDLIFMDTAGRNYRNEMYVSELNSLLQSDGNAETYLVLSMTSKYRDMNLITENFSKFKLDKLLFTKMDETDSYGSVINLMHDFSLQLSYVTNGQNVPDDIVELNEEHLVDTILEGILDE</sequence>
<accession>A0ABU5ZHJ7</accession>
<keyword evidence="16" id="KW-0969">Cilium</keyword>
<dbReference type="NCBIfam" id="TIGR03499">
    <property type="entry name" value="FlhF"/>
    <property type="match status" value="1"/>
</dbReference>
<evidence type="ECO:0000256" key="14">
    <source>
        <dbReference type="SAM" id="MobiDB-lite"/>
    </source>
</evidence>
<dbReference type="InterPro" id="IPR020006">
    <property type="entry name" value="FlhF"/>
</dbReference>
<reference evidence="16" key="1">
    <citation type="submission" date="2023-12" db="EMBL/GenBank/DDBJ databases">
        <title>Fervidustalea candida gen. nov., sp. nov., a novel member of the family Paenibacillaceae isolated from a geothermal area.</title>
        <authorList>
            <person name="Li W.-J."/>
            <person name="Jiao J.-Y."/>
            <person name="Chen Y."/>
        </authorList>
    </citation>
    <scope>NUCLEOTIDE SEQUENCE</scope>
    <source>
        <strain evidence="16">SYSU GA230002</strain>
    </source>
</reference>
<feature type="region of interest" description="Disordered" evidence="14">
    <location>
        <begin position="59"/>
        <end position="80"/>
    </location>
</feature>
<dbReference type="InterPro" id="IPR027417">
    <property type="entry name" value="P-loop_NTPase"/>
</dbReference>
<evidence type="ECO:0000256" key="6">
    <source>
        <dbReference type="ARBA" id="ARBA00022741"/>
    </source>
</evidence>
<dbReference type="EMBL" id="JAYJLD010000006">
    <property type="protein sequence ID" value="MEB3101146.1"/>
    <property type="molecule type" value="Genomic_DNA"/>
</dbReference>
<keyword evidence="10" id="KW-0472">Membrane</keyword>
<evidence type="ECO:0000256" key="10">
    <source>
        <dbReference type="ARBA" id="ARBA00023136"/>
    </source>
</evidence>
<gene>
    <name evidence="16" type="primary">flhF</name>
    <name evidence="16" type="ORF">VF724_05660</name>
</gene>
<keyword evidence="16" id="KW-0966">Cell projection</keyword>
<keyword evidence="8" id="KW-0653">Protein transport</keyword>
<evidence type="ECO:0000256" key="13">
    <source>
        <dbReference type="NCBIfam" id="TIGR03499"/>
    </source>
</evidence>
<keyword evidence="11" id="KW-1006">Bacterial flagellum protein export</keyword>
<evidence type="ECO:0000256" key="3">
    <source>
        <dbReference type="ARBA" id="ARBA00014919"/>
    </source>
</evidence>
<comment type="similarity">
    <text evidence="2">Belongs to the GTP-binding SRP family.</text>
</comment>
<dbReference type="Gene3D" id="1.20.120.1380">
    <property type="entry name" value="Flagellar FlhF biosynthesis protein, N domain"/>
    <property type="match status" value="1"/>
</dbReference>
<dbReference type="CDD" id="cd17873">
    <property type="entry name" value="FlhF"/>
    <property type="match status" value="1"/>
</dbReference>
<proteinExistence type="inferred from homology"/>
<evidence type="ECO:0000256" key="12">
    <source>
        <dbReference type="ARBA" id="ARBA00025337"/>
    </source>
</evidence>
<evidence type="ECO:0000313" key="17">
    <source>
        <dbReference type="Proteomes" id="UP001310386"/>
    </source>
</evidence>
<keyword evidence="5" id="KW-1003">Cell membrane</keyword>
<feature type="domain" description="SRP54-type proteins GTP-binding" evidence="15">
    <location>
        <begin position="228"/>
        <end position="419"/>
    </location>
</feature>
<comment type="function">
    <text evidence="12">Necessary for flagellar biosynthesis. May be involved in translocation of the flagellum.</text>
</comment>
<evidence type="ECO:0000256" key="5">
    <source>
        <dbReference type="ARBA" id="ARBA00022475"/>
    </source>
</evidence>
<keyword evidence="9" id="KW-0342">GTP-binding</keyword>
<dbReference type="Gene3D" id="3.40.50.300">
    <property type="entry name" value="P-loop containing nucleotide triphosphate hydrolases"/>
    <property type="match status" value="1"/>
</dbReference>
<dbReference type="InterPro" id="IPR047040">
    <property type="entry name" value="FlhF__GTPase_dom"/>
</dbReference>
<dbReference type="PANTHER" id="PTHR43134">
    <property type="entry name" value="SIGNAL RECOGNITION PARTICLE RECEPTOR SUBUNIT ALPHA"/>
    <property type="match status" value="1"/>
</dbReference>
<evidence type="ECO:0000256" key="2">
    <source>
        <dbReference type="ARBA" id="ARBA00008531"/>
    </source>
</evidence>
<organism evidence="16 17">
    <name type="scientific">Ferviditalea candida</name>
    <dbReference type="NCBI Taxonomy" id="3108399"/>
    <lineage>
        <taxon>Bacteria</taxon>
        <taxon>Bacillati</taxon>
        <taxon>Bacillota</taxon>
        <taxon>Bacilli</taxon>
        <taxon>Bacillales</taxon>
        <taxon>Paenibacillaceae</taxon>
        <taxon>Ferviditalea</taxon>
    </lineage>
</organism>
<dbReference type="InterPro" id="IPR000897">
    <property type="entry name" value="SRP54_GTPase_dom"/>
</dbReference>